<keyword evidence="1" id="KW-1133">Transmembrane helix</keyword>
<dbReference type="Gene3D" id="3.10.350.10">
    <property type="entry name" value="LysM domain"/>
    <property type="match status" value="1"/>
</dbReference>
<gene>
    <name evidence="3" type="ORF">UFOPK4098_01621</name>
</gene>
<keyword evidence="1" id="KW-0812">Transmembrane</keyword>
<feature type="domain" description="LysM" evidence="2">
    <location>
        <begin position="79"/>
        <end position="125"/>
    </location>
</feature>
<dbReference type="EMBL" id="CAFBPN010000162">
    <property type="protein sequence ID" value="CAB5031756.1"/>
    <property type="molecule type" value="Genomic_DNA"/>
</dbReference>
<dbReference type="PROSITE" id="PS51782">
    <property type="entry name" value="LYSM"/>
    <property type="match status" value="1"/>
</dbReference>
<dbReference type="Pfam" id="PF01476">
    <property type="entry name" value="LysM"/>
    <property type="match status" value="1"/>
</dbReference>
<evidence type="ECO:0000256" key="1">
    <source>
        <dbReference type="SAM" id="Phobius"/>
    </source>
</evidence>
<dbReference type="CDD" id="cd00118">
    <property type="entry name" value="LysM"/>
    <property type="match status" value="1"/>
</dbReference>
<keyword evidence="1" id="KW-0472">Membrane</keyword>
<evidence type="ECO:0000259" key="2">
    <source>
        <dbReference type="PROSITE" id="PS51782"/>
    </source>
</evidence>
<dbReference type="SMART" id="SM00257">
    <property type="entry name" value="LysM"/>
    <property type="match status" value="1"/>
</dbReference>
<proteinExistence type="predicted"/>
<protein>
    <submittedName>
        <fullName evidence="3">Unannotated protein</fullName>
    </submittedName>
</protein>
<organism evidence="3">
    <name type="scientific">freshwater metagenome</name>
    <dbReference type="NCBI Taxonomy" id="449393"/>
    <lineage>
        <taxon>unclassified sequences</taxon>
        <taxon>metagenomes</taxon>
        <taxon>ecological metagenomes</taxon>
    </lineage>
</organism>
<evidence type="ECO:0000313" key="3">
    <source>
        <dbReference type="EMBL" id="CAB5031756.1"/>
    </source>
</evidence>
<sequence length="126" mass="13306">MLKSLTPIQSSQPIQKGTPMAIALHSHPSLRTSAPRSYATYFRRRVVLVAAAACVLGGAFFTTGAVAEKSTPAGIATPHTLTVAPGDTLWGIAHRLVPNGNITAMVDELVHLNGDQIFPGQVIRIP</sequence>
<dbReference type="AlphaFoldDB" id="A0A6J7RSP0"/>
<feature type="transmembrane region" description="Helical" evidence="1">
    <location>
        <begin position="46"/>
        <end position="67"/>
    </location>
</feature>
<reference evidence="3" key="1">
    <citation type="submission" date="2020-05" db="EMBL/GenBank/DDBJ databases">
        <authorList>
            <person name="Chiriac C."/>
            <person name="Salcher M."/>
            <person name="Ghai R."/>
            <person name="Kavagutti S V."/>
        </authorList>
    </citation>
    <scope>NUCLEOTIDE SEQUENCE</scope>
</reference>
<dbReference type="SUPFAM" id="SSF54106">
    <property type="entry name" value="LysM domain"/>
    <property type="match status" value="1"/>
</dbReference>
<dbReference type="InterPro" id="IPR018392">
    <property type="entry name" value="LysM"/>
</dbReference>
<name>A0A6J7RSP0_9ZZZZ</name>
<accession>A0A6J7RSP0</accession>
<dbReference type="InterPro" id="IPR036779">
    <property type="entry name" value="LysM_dom_sf"/>
</dbReference>